<evidence type="ECO:0000256" key="4">
    <source>
        <dbReference type="ARBA" id="ARBA00022691"/>
    </source>
</evidence>
<dbReference type="EC" id="2.1.1.72" evidence="1"/>
<keyword evidence="4" id="KW-0949">S-adenosyl-L-methionine</keyword>
<proteinExistence type="predicted"/>
<feature type="domain" description="Type II methyltransferase M.TaqI-like" evidence="6">
    <location>
        <begin position="950"/>
        <end position="1024"/>
    </location>
</feature>
<keyword evidence="2" id="KW-0489">Methyltransferase</keyword>
<dbReference type="InterPro" id="IPR050953">
    <property type="entry name" value="N4_N6_ade-DNA_methylase"/>
</dbReference>
<dbReference type="Gene3D" id="3.40.50.150">
    <property type="entry name" value="Vaccinia Virus protein VP39"/>
    <property type="match status" value="2"/>
</dbReference>
<protein>
    <recommendedName>
        <fullName evidence="1">site-specific DNA-methyltransferase (adenine-specific)</fullName>
        <ecNumber evidence="1">2.1.1.72</ecNumber>
    </recommendedName>
</protein>
<evidence type="ECO:0000259" key="6">
    <source>
        <dbReference type="Pfam" id="PF07669"/>
    </source>
</evidence>
<dbReference type="PANTHER" id="PTHR33841:SF1">
    <property type="entry name" value="DNA METHYLTRANSFERASE A"/>
    <property type="match status" value="1"/>
</dbReference>
<gene>
    <name evidence="7" type="ORF">J0A68_11085</name>
</gene>
<accession>A0ABS3C3G6</accession>
<keyword evidence="3" id="KW-0808">Transferase</keyword>
<evidence type="ECO:0000313" key="8">
    <source>
        <dbReference type="Proteomes" id="UP000664317"/>
    </source>
</evidence>
<comment type="caution">
    <text evidence="7">The sequence shown here is derived from an EMBL/GenBank/DDBJ whole genome shotgun (WGS) entry which is preliminary data.</text>
</comment>
<dbReference type="SUPFAM" id="SSF53335">
    <property type="entry name" value="S-adenosyl-L-methionine-dependent methyltransferases"/>
    <property type="match status" value="1"/>
</dbReference>
<dbReference type="InterPro" id="IPR029063">
    <property type="entry name" value="SAM-dependent_MTases_sf"/>
</dbReference>
<keyword evidence="8" id="KW-1185">Reference proteome</keyword>
<name>A0ABS3C3G6_9BACT</name>
<dbReference type="PANTHER" id="PTHR33841">
    <property type="entry name" value="DNA METHYLTRANSFERASE YEEA-RELATED"/>
    <property type="match status" value="1"/>
</dbReference>
<dbReference type="RefSeq" id="WP_206578284.1">
    <property type="nucleotide sequence ID" value="NZ_JAFKCT010000004.1"/>
</dbReference>
<dbReference type="InterPro" id="IPR011639">
    <property type="entry name" value="MethylTrfase_TaqI-like_dom"/>
</dbReference>
<organism evidence="7 8">
    <name type="scientific">Algoriphagus oliviformis</name>
    <dbReference type="NCBI Taxonomy" id="2811231"/>
    <lineage>
        <taxon>Bacteria</taxon>
        <taxon>Pseudomonadati</taxon>
        <taxon>Bacteroidota</taxon>
        <taxon>Cytophagia</taxon>
        <taxon>Cytophagales</taxon>
        <taxon>Cyclobacteriaceae</taxon>
        <taxon>Algoriphagus</taxon>
    </lineage>
</organism>
<comment type="catalytic activity">
    <reaction evidence="5">
        <text>a 2'-deoxyadenosine in DNA + S-adenosyl-L-methionine = an N(6)-methyl-2'-deoxyadenosine in DNA + S-adenosyl-L-homocysteine + H(+)</text>
        <dbReference type="Rhea" id="RHEA:15197"/>
        <dbReference type="Rhea" id="RHEA-COMP:12418"/>
        <dbReference type="Rhea" id="RHEA-COMP:12419"/>
        <dbReference type="ChEBI" id="CHEBI:15378"/>
        <dbReference type="ChEBI" id="CHEBI:57856"/>
        <dbReference type="ChEBI" id="CHEBI:59789"/>
        <dbReference type="ChEBI" id="CHEBI:90615"/>
        <dbReference type="ChEBI" id="CHEBI:90616"/>
        <dbReference type="EC" id="2.1.1.72"/>
    </reaction>
</comment>
<evidence type="ECO:0000256" key="5">
    <source>
        <dbReference type="ARBA" id="ARBA00047942"/>
    </source>
</evidence>
<dbReference type="Pfam" id="PF07669">
    <property type="entry name" value="Eco57I"/>
    <property type="match status" value="1"/>
</dbReference>
<evidence type="ECO:0000256" key="3">
    <source>
        <dbReference type="ARBA" id="ARBA00022679"/>
    </source>
</evidence>
<dbReference type="Proteomes" id="UP000664317">
    <property type="component" value="Unassembled WGS sequence"/>
</dbReference>
<evidence type="ECO:0000256" key="2">
    <source>
        <dbReference type="ARBA" id="ARBA00022603"/>
    </source>
</evidence>
<evidence type="ECO:0000313" key="7">
    <source>
        <dbReference type="EMBL" id="MBN7811502.1"/>
    </source>
</evidence>
<dbReference type="EMBL" id="JAFKCT010000004">
    <property type="protein sequence ID" value="MBN7811502.1"/>
    <property type="molecule type" value="Genomic_DNA"/>
</dbReference>
<sequence>MIKFIQNTGDFFAANYFDEDFTKKVLEKTGYAPEDIKEFIKRITALKDRYFKFKQAYLEENWRTKDKITETHRFHTDVLNALGYSGSQPEYQELFPVDEKTVLPVRHTLYRGDKPFLMIMEMRALIKEGEEEPDGLFEQQYHSEEQANSNPAQKYHRSQWENVFKVPEGLAISPMIINKAVSELFLLDQHRRPSYILLCAGNVYYLLEQEKWFRGSYLSFDLEELFSEGSVTREYYALFYFLLAKEALAPQSEIVLMDQLDEDSHKSAYEVTQDLKEGVIHAVEALANEAVYFLKTQKEYQVSGIKYQEGELGTEDESTTNSITDNAIPINADILKNECLNYVYRLLFLFYAESRNDLDILPADDAVYQHGYSLEMLRDLEQVPLNTASSQNGFFFHESLTRLFELMSTGYREKADPERNRSFRVRHLDSPLFDDSKLEILPHVKIRNLIWQDVICQLSLSRKQKGKARGRISYANLGINQLGSVYESLLAFRGFFAETDTIEVHRKRKDKETSEKVARMDGSYLVPRHRIDDFDRDEVYRGKDDRVKIIPQGTFIYRLSGRDRQKSASYYTPEVLTECTVKYTLKPILERLDQGEMKALDLLDLKILEPAMGAAAFHNEVINQLAEAYLSYRQEELKKKVAPDKYREELQKIKAYIALNNVYGVDLNPTAVELGKLSLWLNVIHQDMQTPFFGYRLGVGNAVVGAWLKVFPKKEIIAQYPSKMSKPLKKEWWDKAPEHIKIGKRNKEHIYHFLLPDKNMVPSAGIKLLKEAHPEEAKFVSEWKKRFCEPISESEFRRLQYFSVAIDRLLEEHYQFQASINAETKVRDIFFGAYDEGDQVAIKDKSYSEKEKLAKQRGESNAPYYKLKMIMDYWCSLWFWDMRQARQLPTRREWLDDIEAILNMDLDALEQTKSEPTALFPTEPVQTNIFGTAVPQQLTLQNYGKTKTESLTKLSKQLDKERVSLFTNSRSQIVQQVADQFRFFHYQLEFIEVFKEREGFDVIVGNPPWISVEVDETGITSEKKPEVLLRNYSAPQTKEEAKQILYKDEEFKTLYFDEIISINSLKEFIGSYQNYPLLAGQRNNLYKCILCNSFIINSKSGLTGLIHPSGHFEDPKAGELRRECYYRLNYNFQFLNTLKLFSEILHWISFDLNIYGHIKNKINFISIGNLFHPITIQASEVHNGEGVSSGLKIKDNSTNSFDWNISPHKNRLIPINESVLKIINKFSDDENDWERTKLTTPFSIELINAIEKITVFGHEIRKVNCYVTMCWNETNSVQDNFIKKQTDYVEIDSYKAIYSGPHFYVSNPISKSPHEHYSNQSHYDSIFLDLISEEFTPRFNYQSLIDKDELIKKTGLFEGSPWIDQFKLGLSKMVNPATERTLQPSILLPKTSHIDGVISVVFKENEELIQFTGLLSSIVYDFQIKVQGKTNIYDDTLSSLKTGISEKFKTTLYDRTLLLNCLNKYYAPLWERHFKEEFTQDTWTKEDARLKPFASLTPDWNWHTPLRNWFERRQALVEIDVITAMALGLTLEELILIYNVQFPVLQQNEDDTWYDQRGNIVFTCSKGLTGVGLDRKEWDEIKDMKAGETYEHTITKSELYQGKKVVYYAPFDKCDRVEDYKRAWGMFEGRFG</sequence>
<dbReference type="PROSITE" id="PS00092">
    <property type="entry name" value="N6_MTASE"/>
    <property type="match status" value="1"/>
</dbReference>
<dbReference type="InterPro" id="IPR002052">
    <property type="entry name" value="DNA_methylase_N6_adenine_CS"/>
</dbReference>
<reference evidence="7 8" key="1">
    <citation type="submission" date="2021-03" db="EMBL/GenBank/DDBJ databases">
        <title>novel species isolated from a fishpond in China.</title>
        <authorList>
            <person name="Lu H."/>
            <person name="Cai Z."/>
        </authorList>
    </citation>
    <scope>NUCLEOTIDE SEQUENCE [LARGE SCALE GENOMIC DNA]</scope>
    <source>
        <strain evidence="7 8">H41</strain>
    </source>
</reference>
<evidence type="ECO:0000256" key="1">
    <source>
        <dbReference type="ARBA" id="ARBA00011900"/>
    </source>
</evidence>